<reference evidence="1" key="1">
    <citation type="submission" date="2022-03" db="EMBL/GenBank/DDBJ databases">
        <authorList>
            <person name="Sayadi A."/>
        </authorList>
    </citation>
    <scope>NUCLEOTIDE SEQUENCE</scope>
</reference>
<organism evidence="1 2">
    <name type="scientific">Acanthoscelides obtectus</name>
    <name type="common">Bean weevil</name>
    <name type="synonym">Bruchus obtectus</name>
    <dbReference type="NCBI Taxonomy" id="200917"/>
    <lineage>
        <taxon>Eukaryota</taxon>
        <taxon>Metazoa</taxon>
        <taxon>Ecdysozoa</taxon>
        <taxon>Arthropoda</taxon>
        <taxon>Hexapoda</taxon>
        <taxon>Insecta</taxon>
        <taxon>Pterygota</taxon>
        <taxon>Neoptera</taxon>
        <taxon>Endopterygota</taxon>
        <taxon>Coleoptera</taxon>
        <taxon>Polyphaga</taxon>
        <taxon>Cucujiformia</taxon>
        <taxon>Chrysomeloidea</taxon>
        <taxon>Chrysomelidae</taxon>
        <taxon>Bruchinae</taxon>
        <taxon>Bruchini</taxon>
        <taxon>Acanthoscelides</taxon>
    </lineage>
</organism>
<comment type="caution">
    <text evidence="1">The sequence shown here is derived from an EMBL/GenBank/DDBJ whole genome shotgun (WGS) entry which is preliminary data.</text>
</comment>
<protein>
    <submittedName>
        <fullName evidence="1">Uncharacterized protein</fullName>
    </submittedName>
</protein>
<proteinExistence type="predicted"/>
<evidence type="ECO:0000313" key="1">
    <source>
        <dbReference type="EMBL" id="CAH1989305.1"/>
    </source>
</evidence>
<name>A0A9P0LBX7_ACAOB</name>
<keyword evidence="2" id="KW-1185">Reference proteome</keyword>
<gene>
    <name evidence="1" type="ORF">ACAOBT_LOCUS18946</name>
</gene>
<accession>A0A9P0LBX7</accession>
<dbReference type="Proteomes" id="UP001152888">
    <property type="component" value="Unassembled WGS sequence"/>
</dbReference>
<dbReference type="EMBL" id="CAKOFQ010007060">
    <property type="protein sequence ID" value="CAH1989305.1"/>
    <property type="molecule type" value="Genomic_DNA"/>
</dbReference>
<dbReference type="AlphaFoldDB" id="A0A9P0LBX7"/>
<sequence>MISLLAASTPELGLPVASNTFPLLFLSHSETTRNVNACQGTEDWSKRKK</sequence>
<evidence type="ECO:0000313" key="2">
    <source>
        <dbReference type="Proteomes" id="UP001152888"/>
    </source>
</evidence>